<evidence type="ECO:0000256" key="1">
    <source>
        <dbReference type="SAM" id="MobiDB-lite"/>
    </source>
</evidence>
<feature type="region of interest" description="Disordered" evidence="1">
    <location>
        <begin position="1"/>
        <end position="80"/>
    </location>
</feature>
<comment type="caution">
    <text evidence="2">The sequence shown here is derived from an EMBL/GenBank/DDBJ whole genome shotgun (WGS) entry which is preliminary data.</text>
</comment>
<evidence type="ECO:0000313" key="2">
    <source>
        <dbReference type="EMBL" id="KAF2099309.1"/>
    </source>
</evidence>
<keyword evidence="3" id="KW-1185">Reference proteome</keyword>
<dbReference type="Proteomes" id="UP000799772">
    <property type="component" value="Unassembled WGS sequence"/>
</dbReference>
<feature type="compositionally biased region" description="Basic residues" evidence="1">
    <location>
        <begin position="1"/>
        <end position="12"/>
    </location>
</feature>
<feature type="compositionally biased region" description="Acidic residues" evidence="1">
    <location>
        <begin position="40"/>
        <end position="80"/>
    </location>
</feature>
<reference evidence="2" key="1">
    <citation type="journal article" date="2020" name="Stud. Mycol.">
        <title>101 Dothideomycetes genomes: a test case for predicting lifestyles and emergence of pathogens.</title>
        <authorList>
            <person name="Haridas S."/>
            <person name="Albert R."/>
            <person name="Binder M."/>
            <person name="Bloem J."/>
            <person name="Labutti K."/>
            <person name="Salamov A."/>
            <person name="Andreopoulos B."/>
            <person name="Baker S."/>
            <person name="Barry K."/>
            <person name="Bills G."/>
            <person name="Bluhm B."/>
            <person name="Cannon C."/>
            <person name="Castanera R."/>
            <person name="Culley D."/>
            <person name="Daum C."/>
            <person name="Ezra D."/>
            <person name="Gonzalez J."/>
            <person name="Henrissat B."/>
            <person name="Kuo A."/>
            <person name="Liang C."/>
            <person name="Lipzen A."/>
            <person name="Lutzoni F."/>
            <person name="Magnuson J."/>
            <person name="Mondo S."/>
            <person name="Nolan M."/>
            <person name="Ohm R."/>
            <person name="Pangilinan J."/>
            <person name="Park H.-J."/>
            <person name="Ramirez L."/>
            <person name="Alfaro M."/>
            <person name="Sun H."/>
            <person name="Tritt A."/>
            <person name="Yoshinaga Y."/>
            <person name="Zwiers L.-H."/>
            <person name="Turgeon B."/>
            <person name="Goodwin S."/>
            <person name="Spatafora J."/>
            <person name="Crous P."/>
            <person name="Grigoriev I."/>
        </authorList>
    </citation>
    <scope>NUCLEOTIDE SEQUENCE</scope>
    <source>
        <strain evidence="2">CBS 133067</strain>
    </source>
</reference>
<proteinExistence type="predicted"/>
<sequence length="147" mass="16641">MAKSSSLKRKASRQLTKDEDASEVLDSIDLQTLEELGLFSDDDDYDDDDDEEDEEDAEAEEEEEPEAEDGDYAWLSDEEDDPALAEFISEDASLSQVAIDSLLETYFEVIPIYNQKILGGTSLWTKEELLAIPKSRIPRTDNRKGRL</sequence>
<dbReference type="AlphaFoldDB" id="A0A9P4MB28"/>
<accession>A0A9P4MB28</accession>
<protein>
    <submittedName>
        <fullName evidence="2">Uncharacterized protein</fullName>
    </submittedName>
</protein>
<organism evidence="2 3">
    <name type="scientific">Rhizodiscina lignyota</name>
    <dbReference type="NCBI Taxonomy" id="1504668"/>
    <lineage>
        <taxon>Eukaryota</taxon>
        <taxon>Fungi</taxon>
        <taxon>Dikarya</taxon>
        <taxon>Ascomycota</taxon>
        <taxon>Pezizomycotina</taxon>
        <taxon>Dothideomycetes</taxon>
        <taxon>Pleosporomycetidae</taxon>
        <taxon>Aulographales</taxon>
        <taxon>Rhizodiscinaceae</taxon>
        <taxon>Rhizodiscina</taxon>
    </lineage>
</organism>
<evidence type="ECO:0000313" key="3">
    <source>
        <dbReference type="Proteomes" id="UP000799772"/>
    </source>
</evidence>
<name>A0A9P4MB28_9PEZI</name>
<gene>
    <name evidence="2" type="ORF">NA57DRAFT_55281</name>
</gene>
<dbReference type="EMBL" id="ML978125">
    <property type="protein sequence ID" value="KAF2099309.1"/>
    <property type="molecule type" value="Genomic_DNA"/>
</dbReference>